<dbReference type="InterPro" id="IPR053058">
    <property type="entry name" value="Mulikevirus_tape_measure"/>
</dbReference>
<dbReference type="Pfam" id="PF20155">
    <property type="entry name" value="TMP_3"/>
    <property type="match status" value="1"/>
</dbReference>
<sequence length="1416" mass="157109">MNTSQGALHFGAGIDLTQWRRDVDSMRRDIVGLTRDTQNETRNMDSAFKNLSIGIASYFSVGAIKSFVMELINVRGEFQKTEIAFTTMLGNAGEAKSLMGEMVELAAKTPFSLQDVSAGAKQLLAFQVPASEVVDTLTRMGNIAAGLSVPLSRINLVYGQVRAKGKLMGDDLRQFTEAGIPMVAELAKKFNKTTGEISAMVSAGKIGFKDVQDVLFSLTNEGGMFFNLMEKQSKSLSGQVANLGDAWDQMLNKIGESQEGLLSDGIQSLIYMVEHYQDVIQIISTLVAAYGTYRAVLITTNYLQKLSISMETVRIWMSLAVSIRTAADAQALFNLTVIRNPYVALAAGIAAVVAALVYLRTANYEAKEEAEKLTLALEYQQSVSDSVAKAYKKNSEQIVGAVEKEIAILKSSYSTLDMRKKAYDNLTKTNKAFVGTIDSEYRATNKLNEAYSVMVSRMKELAIAKGKAALLEELSKKKAQADLDLVLKQDAYEKQYAKNAKLRAENAKKENIGAGMYREYKLEEGVDYSTYNPAKEALKTSAETKKQFDWLVNDVTKGIAESKKKGDQEAFKAWSGIGETLLSDAPMKGTEEWYKGEIDRLEALKAKAVVGSKAWNAYRLQIEKYNDLLSPKKAKTDNKQLAEIIPDGSIKDLERKAQLITDALASVENGIVKLRKVDKYGNDKDKKGNPLLTGENVSVSEAKSRLAKTNQELAAKRKEIQIQTFDEEIAETERQWKIRYQMASHYGEEVAKAMFPKLKGDSYYTDINNLYKDLDGKFKAGVITEGELENWSKLKTILASLNGTKDPFTQFTEDMDKDLVKMKTATEKIDFLNEKLYKLTDQEIASGFKTEIFNQLNEIKQAEQNQYQELLTEHEGYSQRKIQIEKNAADAIKKINSDANLSPEQQKQTAGSVNKKSKEEISQLAVDELTKSQAWMALYGNIDELTAYQMQVLLEQLEAQKGNLANVLTPVDFKILLKNLKETKQQITDENPFLGLLSSVKELFSAFGNESEEAGEKAFSSFERASDGIKGTLKAAKGIISTLAPAREYMSDAANDAIDTIEQVTTMGIMMMQAIDSTVTAVKSALDNASWSNWITAIISIIYTVIRAVVSLFTWIAGNKRKKLEKEIKGLQGTLDSLEETYTNLAIAAEKAFGAMKYDGQKELIKNLQEQQKVLEEMKNTESKKKKADQDKINDYNQQQQDNLRKIQEIKDAIIRDVLQVDVVEMAANIGDALIEAFGKGVEGIDNINKAFDEMIKNIMRNQLNKVLETQMAPIYDNILKAAGFDKDGNGTFNGLTKDEIDDLRAQVLTASTKGKEFIEAYSEIFKDLDMATPEGIKGSIKGMTEKTAGALEAQFNAMRINIVALLQVAKAHNVIAGAQTALLSQIEINTRRLHTIDKTLTEMNSKMKKSLAGVP</sequence>
<accession>A0A9Q3YXY3</accession>
<feature type="region of interest" description="Disordered" evidence="2">
    <location>
        <begin position="896"/>
        <end position="915"/>
    </location>
</feature>
<dbReference type="NCBIfam" id="TIGR02675">
    <property type="entry name" value="tape_meas_nterm"/>
    <property type="match status" value="1"/>
</dbReference>
<dbReference type="Proteomes" id="UP001108025">
    <property type="component" value="Unassembled WGS sequence"/>
</dbReference>
<feature type="coiled-coil region" evidence="1">
    <location>
        <begin position="699"/>
        <end position="735"/>
    </location>
</feature>
<dbReference type="PANTHER" id="PTHR38812">
    <property type="entry name" value="MU-LIKE PROPHAGE FLUMU PROTEIN GP42"/>
    <property type="match status" value="1"/>
</dbReference>
<evidence type="ECO:0000313" key="4">
    <source>
        <dbReference type="EMBL" id="MCD1115605.1"/>
    </source>
</evidence>
<evidence type="ECO:0000259" key="3">
    <source>
        <dbReference type="Pfam" id="PF20155"/>
    </source>
</evidence>
<protein>
    <submittedName>
        <fullName evidence="4">Tape measure protein</fullName>
    </submittedName>
</protein>
<dbReference type="PANTHER" id="PTHR38812:SF2">
    <property type="entry name" value="MU-LIKE PROPHAGE FLUMU PROTEIN GP42"/>
    <property type="match status" value="1"/>
</dbReference>
<keyword evidence="5" id="KW-1185">Reference proteome</keyword>
<feature type="coiled-coil region" evidence="1">
    <location>
        <begin position="1121"/>
        <end position="1191"/>
    </location>
</feature>
<comment type="caution">
    <text evidence="4">The sequence shown here is derived from an EMBL/GenBank/DDBJ whole genome shotgun (WGS) entry which is preliminary data.</text>
</comment>
<evidence type="ECO:0000256" key="2">
    <source>
        <dbReference type="SAM" id="MobiDB-lite"/>
    </source>
</evidence>
<organism evidence="4 5">
    <name type="scientific">Chryseobacterium turcicum</name>
    <dbReference type="NCBI Taxonomy" id="2898076"/>
    <lineage>
        <taxon>Bacteria</taxon>
        <taxon>Pseudomonadati</taxon>
        <taxon>Bacteroidota</taxon>
        <taxon>Flavobacteriia</taxon>
        <taxon>Flavobacteriales</taxon>
        <taxon>Weeksellaceae</taxon>
        <taxon>Chryseobacterium group</taxon>
        <taxon>Chryseobacterium</taxon>
    </lineage>
</organism>
<dbReference type="InterPro" id="IPR013491">
    <property type="entry name" value="Tape_meas_N"/>
</dbReference>
<feature type="compositionally biased region" description="Polar residues" evidence="2">
    <location>
        <begin position="897"/>
        <end position="914"/>
    </location>
</feature>
<reference evidence="4" key="1">
    <citation type="submission" date="2021-11" db="EMBL/GenBank/DDBJ databases">
        <title>Description of novel Chryseobacterium species.</title>
        <authorList>
            <person name="Saticioglu I.B."/>
            <person name="Ay H."/>
            <person name="Altun S."/>
            <person name="Duman M."/>
        </authorList>
    </citation>
    <scope>NUCLEOTIDE SEQUENCE</scope>
    <source>
        <strain evidence="4">C-17</strain>
    </source>
</reference>
<feature type="coiled-coil region" evidence="1">
    <location>
        <begin position="822"/>
        <end position="880"/>
    </location>
</feature>
<proteinExistence type="predicted"/>
<keyword evidence="1" id="KW-0175">Coiled coil</keyword>
<gene>
    <name evidence="4" type="ORF">LO744_01775</name>
</gene>
<dbReference type="RefSeq" id="WP_230666780.1">
    <property type="nucleotide sequence ID" value="NZ_JAJNAY010000001.1"/>
</dbReference>
<evidence type="ECO:0000256" key="1">
    <source>
        <dbReference type="SAM" id="Coils"/>
    </source>
</evidence>
<dbReference type="EMBL" id="JAJNAY010000001">
    <property type="protein sequence ID" value="MCD1115605.1"/>
    <property type="molecule type" value="Genomic_DNA"/>
</dbReference>
<name>A0A9Q3YXY3_9FLAO</name>
<feature type="domain" description="Tape measure protein N-terminal" evidence="3">
    <location>
        <begin position="70"/>
        <end position="255"/>
    </location>
</feature>
<evidence type="ECO:0000313" key="5">
    <source>
        <dbReference type="Proteomes" id="UP001108025"/>
    </source>
</evidence>